<accession>A0ABR5SHP4</accession>
<comment type="caution">
    <text evidence="1">The sequence shown here is derived from an EMBL/GenBank/DDBJ whole genome shotgun (WGS) entry which is preliminary data.</text>
</comment>
<organism evidence="1 2">
    <name type="scientific">Candidatus Magnetominusculus xianensis</name>
    <dbReference type="NCBI Taxonomy" id="1748249"/>
    <lineage>
        <taxon>Bacteria</taxon>
        <taxon>Pseudomonadati</taxon>
        <taxon>Nitrospirota</taxon>
        <taxon>Nitrospiria</taxon>
        <taxon>Nitrospirales</taxon>
        <taxon>Nitrospiraceae</taxon>
        <taxon>Candidatus Magnetominusculus</taxon>
    </lineage>
</organism>
<reference evidence="1 2" key="1">
    <citation type="submission" date="2015-11" db="EMBL/GenBank/DDBJ databases">
        <authorList>
            <person name="Lin W."/>
        </authorList>
    </citation>
    <scope>NUCLEOTIDE SEQUENCE [LARGE SCALE GENOMIC DNA]</scope>
    <source>
        <strain evidence="1 2">HCH-1</strain>
    </source>
</reference>
<sequence>MKKKEDIKRYTAEELAAMCKRGESQTDWAKVDAMTEEELEASISADDDDVHEKVDWTQATIGLPSRKKHINIRVDADVLEWFRSQGRGYQTYMNSVLRAFVASKAQSGQNHTKKG</sequence>
<evidence type="ECO:0008006" key="3">
    <source>
        <dbReference type="Google" id="ProtNLM"/>
    </source>
</evidence>
<dbReference type="Proteomes" id="UP000060487">
    <property type="component" value="Unassembled WGS sequence"/>
</dbReference>
<evidence type="ECO:0000313" key="1">
    <source>
        <dbReference type="EMBL" id="KWT91689.1"/>
    </source>
</evidence>
<dbReference type="Pfam" id="PF14384">
    <property type="entry name" value="BrnA_antitoxin"/>
    <property type="match status" value="1"/>
</dbReference>
<proteinExistence type="predicted"/>
<name>A0ABR5SHP4_9BACT</name>
<dbReference type="EMBL" id="LNQR01000030">
    <property type="protein sequence ID" value="KWT91689.1"/>
    <property type="molecule type" value="Genomic_DNA"/>
</dbReference>
<gene>
    <name evidence="1" type="ORF">ASN18_0807</name>
</gene>
<keyword evidence="2" id="KW-1185">Reference proteome</keyword>
<dbReference type="RefSeq" id="WP_085051333.1">
    <property type="nucleotide sequence ID" value="NZ_LNQR01000030.1"/>
</dbReference>
<protein>
    <recommendedName>
        <fullName evidence="3">BrnA antitoxin of type II toxin-antitoxin system</fullName>
    </recommendedName>
</protein>
<dbReference type="InterPro" id="IPR025528">
    <property type="entry name" value="BrnA_antitoxin"/>
</dbReference>
<evidence type="ECO:0000313" key="2">
    <source>
        <dbReference type="Proteomes" id="UP000060487"/>
    </source>
</evidence>